<reference evidence="5 6" key="1">
    <citation type="submission" date="2021-06" db="EMBL/GenBank/DDBJ databases">
        <authorList>
            <person name="Criscuolo A."/>
        </authorList>
    </citation>
    <scope>NUCLEOTIDE SEQUENCE [LARGE SCALE GENOMIC DNA]</scope>
    <source>
        <strain evidence="6">CIP 111802</strain>
    </source>
</reference>
<feature type="domain" description="HD" evidence="4">
    <location>
        <begin position="35"/>
        <end position="149"/>
    </location>
</feature>
<sequence>MMLHVYEDQLSGFELKGNLKEDVYRFLVHGKCPKTAEHCMKVGEEAGRLARIVGTDPAAAEAAGYLHDVSAVYPNDRRIPIAIQLGIDVLPEEEVFPLIVHQKISKAMAEHIFGIKDVSILNAVGCHTTLKAHSSLLDKVLFVADKIEWDQQGTPPYITELLAQLDISLDHAAFAYIDYLCQRKETLKVVHPWLRDAHEELKRQLF</sequence>
<dbReference type="Proteomes" id="UP000730618">
    <property type="component" value="Unassembled WGS sequence"/>
</dbReference>
<evidence type="ECO:0000313" key="5">
    <source>
        <dbReference type="EMBL" id="CAG7624994.1"/>
    </source>
</evidence>
<gene>
    <name evidence="5" type="ORF">PAECIP111802_01120</name>
</gene>
<accession>A0ABM8VDB8</accession>
<evidence type="ECO:0000256" key="3">
    <source>
        <dbReference type="ARBA" id="ARBA00022801"/>
    </source>
</evidence>
<protein>
    <recommendedName>
        <fullName evidence="4">HD domain-containing protein</fullName>
    </recommendedName>
</protein>
<dbReference type="InterPro" id="IPR006674">
    <property type="entry name" value="HD_domain"/>
</dbReference>
<dbReference type="PANTHER" id="PTHR35795:SF1">
    <property type="entry name" value="BIS(5'-NUCLEOSYL)-TETRAPHOSPHATASE, SYMMETRICAL"/>
    <property type="match status" value="1"/>
</dbReference>
<evidence type="ECO:0000259" key="4">
    <source>
        <dbReference type="Pfam" id="PF01966"/>
    </source>
</evidence>
<dbReference type="InterPro" id="IPR005249">
    <property type="entry name" value="YqeK"/>
</dbReference>
<keyword evidence="3" id="KW-0378">Hydrolase</keyword>
<dbReference type="InterPro" id="IPR051094">
    <property type="entry name" value="Diverse_Catalytic_Enzymes"/>
</dbReference>
<dbReference type="EMBL" id="CAJVCE010000002">
    <property type="protein sequence ID" value="CAG7624994.1"/>
    <property type="molecule type" value="Genomic_DNA"/>
</dbReference>
<proteinExistence type="predicted"/>
<evidence type="ECO:0000313" key="6">
    <source>
        <dbReference type="Proteomes" id="UP000730618"/>
    </source>
</evidence>
<keyword evidence="6" id="KW-1185">Reference proteome</keyword>
<evidence type="ECO:0000256" key="2">
    <source>
        <dbReference type="ARBA" id="ARBA00022741"/>
    </source>
</evidence>
<dbReference type="Pfam" id="PF01966">
    <property type="entry name" value="HD"/>
    <property type="match status" value="1"/>
</dbReference>
<dbReference type="NCBIfam" id="TIGR00488">
    <property type="entry name" value="bis(5'-nucleosyl)-tetraphosphatase (symmetrical) YqeK"/>
    <property type="match status" value="1"/>
</dbReference>
<dbReference type="PANTHER" id="PTHR35795">
    <property type="entry name" value="SLR1885 PROTEIN"/>
    <property type="match status" value="1"/>
</dbReference>
<evidence type="ECO:0000256" key="1">
    <source>
        <dbReference type="ARBA" id="ARBA00022723"/>
    </source>
</evidence>
<organism evidence="5 6">
    <name type="scientific">Paenibacillus allorhizosphaerae</name>
    <dbReference type="NCBI Taxonomy" id="2849866"/>
    <lineage>
        <taxon>Bacteria</taxon>
        <taxon>Bacillati</taxon>
        <taxon>Bacillota</taxon>
        <taxon>Bacilli</taxon>
        <taxon>Bacillales</taxon>
        <taxon>Paenibacillaceae</taxon>
        <taxon>Paenibacillus</taxon>
    </lineage>
</organism>
<keyword evidence="1" id="KW-0479">Metal-binding</keyword>
<name>A0ABM8VDB8_9BACL</name>
<keyword evidence="2" id="KW-0547">Nucleotide-binding</keyword>
<comment type="caution">
    <text evidence="5">The sequence shown here is derived from an EMBL/GenBank/DDBJ whole genome shotgun (WGS) entry which is preliminary data.</text>
</comment>